<evidence type="ECO:0000256" key="2">
    <source>
        <dbReference type="ARBA" id="ARBA00001971"/>
    </source>
</evidence>
<feature type="transmembrane region" description="Helical" evidence="25">
    <location>
        <begin position="143"/>
        <end position="169"/>
    </location>
</feature>
<evidence type="ECO:0000256" key="7">
    <source>
        <dbReference type="ARBA" id="ARBA00012949"/>
    </source>
</evidence>
<evidence type="ECO:0000256" key="25">
    <source>
        <dbReference type="SAM" id="Phobius"/>
    </source>
</evidence>
<comment type="subunit">
    <text evidence="6">Component of the cytochrome c oxidase (complex IV, CIV), a multisubunit enzyme composed of a catalytic core of 3 subunits and several supernumerary subunits. The complex exists as a monomer or a dimer and forms supercomplexes (SCs) in the inner mitochondrial membrane with ubiquinol-cytochrome c oxidoreductase (cytochrome b-c1 complex, complex III, CIII).</text>
</comment>
<evidence type="ECO:0000256" key="15">
    <source>
        <dbReference type="ARBA" id="ARBA00022842"/>
    </source>
</evidence>
<keyword evidence="20 24" id="KW-0186">Copper</keyword>
<keyword evidence="22 24" id="KW-0472">Membrane</keyword>
<evidence type="ECO:0000256" key="17">
    <source>
        <dbReference type="ARBA" id="ARBA00022982"/>
    </source>
</evidence>
<dbReference type="Pfam" id="PF00115">
    <property type="entry name" value="COX1"/>
    <property type="match status" value="1"/>
</dbReference>
<geneLocation type="mitochondrion" evidence="27"/>
<dbReference type="EMBL" id="MW619678">
    <property type="protein sequence ID" value="UPL65715.1"/>
    <property type="molecule type" value="Genomic_DNA"/>
</dbReference>
<comment type="catalytic activity">
    <reaction evidence="23">
        <text>4 Fe(II)-[cytochrome c] + O2 + 8 H(+)(in) = 4 Fe(III)-[cytochrome c] + 2 H2O + 4 H(+)(out)</text>
        <dbReference type="Rhea" id="RHEA:11436"/>
        <dbReference type="Rhea" id="RHEA-COMP:10350"/>
        <dbReference type="Rhea" id="RHEA-COMP:14399"/>
        <dbReference type="ChEBI" id="CHEBI:15377"/>
        <dbReference type="ChEBI" id="CHEBI:15378"/>
        <dbReference type="ChEBI" id="CHEBI:15379"/>
        <dbReference type="ChEBI" id="CHEBI:29033"/>
        <dbReference type="ChEBI" id="CHEBI:29034"/>
        <dbReference type="EC" id="7.1.1.9"/>
    </reaction>
    <physiologicalReaction direction="left-to-right" evidence="23">
        <dbReference type="Rhea" id="RHEA:11437"/>
    </physiologicalReaction>
</comment>
<feature type="transmembrane region" description="Helical" evidence="25">
    <location>
        <begin position="410"/>
        <end position="428"/>
    </location>
</feature>
<feature type="transmembrane region" description="Helical" evidence="25">
    <location>
        <begin position="265"/>
        <end position="289"/>
    </location>
</feature>
<comment type="cofactor">
    <cofactor evidence="1">
        <name>Cu cation</name>
        <dbReference type="ChEBI" id="CHEBI:23378"/>
    </cofactor>
</comment>
<keyword evidence="10 24" id="KW-0349">Heme</keyword>
<keyword evidence="12 24" id="KW-0812">Transmembrane</keyword>
<accession>A0A8T9ZXC8</accession>
<evidence type="ECO:0000256" key="8">
    <source>
        <dbReference type="ARBA" id="ARBA00015947"/>
    </source>
</evidence>
<reference evidence="27" key="1">
    <citation type="journal article" date="2022" name="Cladistics">
        <title>Diversification of the phytophagous lineages of true bugs (Insecta: Hemiptera: Heteroptera) shortly after that of the flowering plants.</title>
        <authorList>
            <person name="Ye F."/>
            <person name="Kment P."/>
            <person name="Redei D."/>
            <person name="Luo J.Y."/>
            <person name="Wang Y.H."/>
            <person name="Kuechler S.M."/>
            <person name="Zhang W.W."/>
            <person name="Chen P.P."/>
            <person name="Wu H.Y."/>
            <person name="Wu Y.Z."/>
            <person name="Sun X.Y."/>
            <person name="Ding L."/>
            <person name="Wang Y.R."/>
            <person name="Xie Q."/>
        </authorList>
    </citation>
    <scope>NUCLEOTIDE SEQUENCE</scope>
</reference>
<dbReference type="GO" id="GO:0004129">
    <property type="term" value="F:cytochrome-c oxidase activity"/>
    <property type="evidence" value="ECO:0007669"/>
    <property type="project" value="UniProtKB-EC"/>
</dbReference>
<evidence type="ECO:0000256" key="13">
    <source>
        <dbReference type="ARBA" id="ARBA00022723"/>
    </source>
</evidence>
<evidence type="ECO:0000256" key="1">
    <source>
        <dbReference type="ARBA" id="ARBA00001935"/>
    </source>
</evidence>
<evidence type="ECO:0000256" key="20">
    <source>
        <dbReference type="ARBA" id="ARBA00023008"/>
    </source>
</evidence>
<feature type="transmembrane region" description="Helical" evidence="25">
    <location>
        <begin position="377"/>
        <end position="398"/>
    </location>
</feature>
<evidence type="ECO:0000256" key="4">
    <source>
        <dbReference type="ARBA" id="ARBA00004673"/>
    </source>
</evidence>
<dbReference type="GO" id="GO:0020037">
    <property type="term" value="F:heme binding"/>
    <property type="evidence" value="ECO:0007669"/>
    <property type="project" value="InterPro"/>
</dbReference>
<protein>
    <recommendedName>
        <fullName evidence="8 24">Cytochrome c oxidase subunit 1</fullName>
        <ecNumber evidence="7 24">7.1.1.9</ecNumber>
    </recommendedName>
</protein>
<proteinExistence type="inferred from homology"/>
<comment type="function">
    <text evidence="24">Component of the cytochrome c oxidase, the last enzyme in the mitochondrial electron transport chain which drives oxidative phosphorylation. The respiratory chain contains 3 multisubunit complexes succinate dehydrogenase (complex II, CII), ubiquinol-cytochrome c oxidoreductase (cytochrome b-c1 complex, complex III, CIII) and cytochrome c oxidase (complex IV, CIV), that cooperate to transfer electrons derived from NADH and succinate to molecular oxygen, creating an electrochemical gradient over the inner membrane that drives transmembrane transport and the ATP synthase. Cytochrome c oxidase is the component of the respiratory chain that catalyzes the reduction of oxygen to water. Electrons originating from reduced cytochrome c in the intermembrane space (IMS) are transferred via the dinuclear copper A center (CU(A)) of subunit 2 and heme A of subunit 1 to the active site in subunit 1, a binuclear center (BNC) formed by heme A3 and copper B (CU(B)). The BNC reduces molecular oxygen to 2 water molecules using 4 electrons from cytochrome c in the IMS and 4 protons from the mitochondrial matrix.</text>
</comment>
<keyword evidence="21 24" id="KW-0496">Mitochondrion</keyword>
<evidence type="ECO:0000256" key="16">
    <source>
        <dbReference type="ARBA" id="ARBA00022967"/>
    </source>
</evidence>
<comment type="pathway">
    <text evidence="4 24">Energy metabolism; oxidative phosphorylation.</text>
</comment>
<evidence type="ECO:0000313" key="27">
    <source>
        <dbReference type="EMBL" id="UPL65715.1"/>
    </source>
</evidence>
<dbReference type="PROSITE" id="PS50855">
    <property type="entry name" value="COX1"/>
    <property type="match status" value="1"/>
</dbReference>
<dbReference type="InterPro" id="IPR023616">
    <property type="entry name" value="Cyt_c_oxase-like_su1_dom"/>
</dbReference>
<dbReference type="GO" id="GO:0046872">
    <property type="term" value="F:metal ion binding"/>
    <property type="evidence" value="ECO:0007669"/>
    <property type="project" value="UniProtKB-KW"/>
</dbReference>
<feature type="domain" description="Cytochrome oxidase subunit I profile" evidence="26">
    <location>
        <begin position="1"/>
        <end position="510"/>
    </location>
</feature>
<keyword evidence="18 25" id="KW-1133">Transmembrane helix</keyword>
<dbReference type="PANTHER" id="PTHR10422:SF18">
    <property type="entry name" value="CYTOCHROME C OXIDASE SUBUNIT 1"/>
    <property type="match status" value="1"/>
</dbReference>
<evidence type="ECO:0000256" key="18">
    <source>
        <dbReference type="ARBA" id="ARBA00022989"/>
    </source>
</evidence>
<keyword evidence="13 24" id="KW-0479">Metal-binding</keyword>
<feature type="transmembrane region" description="Helical" evidence="25">
    <location>
        <begin position="301"/>
        <end position="325"/>
    </location>
</feature>
<dbReference type="GO" id="GO:0005743">
    <property type="term" value="C:mitochondrial inner membrane"/>
    <property type="evidence" value="ECO:0007669"/>
    <property type="project" value="UniProtKB-SubCell"/>
</dbReference>
<keyword evidence="16" id="KW-1278">Translocase</keyword>
<dbReference type="PROSITE" id="PS00077">
    <property type="entry name" value="COX1_CUB"/>
    <property type="match status" value="1"/>
</dbReference>
<feature type="transmembrane region" description="Helical" evidence="25">
    <location>
        <begin position="12"/>
        <end position="35"/>
    </location>
</feature>
<dbReference type="GO" id="GO:0006123">
    <property type="term" value="P:mitochondrial electron transport, cytochrome c to oxygen"/>
    <property type="evidence" value="ECO:0007669"/>
    <property type="project" value="TreeGrafter"/>
</dbReference>
<feature type="transmembrane region" description="Helical" evidence="25">
    <location>
        <begin position="448"/>
        <end position="471"/>
    </location>
</feature>
<dbReference type="InterPro" id="IPR033944">
    <property type="entry name" value="Cyt_c_oxase_su1_dom"/>
</dbReference>
<feature type="transmembrane region" description="Helical" evidence="25">
    <location>
        <begin position="181"/>
        <end position="208"/>
    </location>
</feature>
<keyword evidence="17 24" id="KW-0249">Electron transport</keyword>
<feature type="transmembrane region" description="Helical" evidence="25">
    <location>
        <begin position="228"/>
        <end position="253"/>
    </location>
</feature>
<evidence type="ECO:0000256" key="9">
    <source>
        <dbReference type="ARBA" id="ARBA00022448"/>
    </source>
</evidence>
<evidence type="ECO:0000256" key="11">
    <source>
        <dbReference type="ARBA" id="ARBA00022660"/>
    </source>
</evidence>
<keyword evidence="9 24" id="KW-0813">Transport</keyword>
<feature type="transmembrane region" description="Helical" evidence="25">
    <location>
        <begin position="337"/>
        <end position="357"/>
    </location>
</feature>
<dbReference type="InterPro" id="IPR023615">
    <property type="entry name" value="Cyt_c_Oxase_su1_BS"/>
</dbReference>
<dbReference type="SUPFAM" id="SSF81442">
    <property type="entry name" value="Cytochrome c oxidase subunit I-like"/>
    <property type="match status" value="1"/>
</dbReference>
<evidence type="ECO:0000256" key="5">
    <source>
        <dbReference type="ARBA" id="ARBA00009578"/>
    </source>
</evidence>
<dbReference type="Gene3D" id="1.20.210.10">
    <property type="entry name" value="Cytochrome c oxidase-like, subunit I domain"/>
    <property type="match status" value="1"/>
</dbReference>
<dbReference type="PANTHER" id="PTHR10422">
    <property type="entry name" value="CYTOCHROME C OXIDASE SUBUNIT 1"/>
    <property type="match status" value="1"/>
</dbReference>
<dbReference type="EC" id="7.1.1.9" evidence="7 24"/>
<dbReference type="FunFam" id="1.20.210.10:FF:000001">
    <property type="entry name" value="Cytochrome c oxidase subunit 1"/>
    <property type="match status" value="1"/>
</dbReference>
<comment type="subcellular location">
    <subcellularLocation>
        <location evidence="3 24">Mitochondrion inner membrane</location>
        <topology evidence="3 24">Multi-pass membrane protein</topology>
    </subcellularLocation>
</comment>
<evidence type="ECO:0000256" key="21">
    <source>
        <dbReference type="ARBA" id="ARBA00023128"/>
    </source>
</evidence>
<organism evidence="27">
    <name type="scientific">Enoplops sibiricus</name>
    <dbReference type="NCBI Taxonomy" id="2813412"/>
    <lineage>
        <taxon>Eukaryota</taxon>
        <taxon>Metazoa</taxon>
        <taxon>Ecdysozoa</taxon>
        <taxon>Arthropoda</taxon>
        <taxon>Hexapoda</taxon>
        <taxon>Insecta</taxon>
        <taxon>Pterygota</taxon>
        <taxon>Neoptera</taxon>
        <taxon>Paraneoptera</taxon>
        <taxon>Hemiptera</taxon>
        <taxon>Heteroptera</taxon>
        <taxon>Panheteroptera</taxon>
        <taxon>Pentatomomorpha</taxon>
        <taxon>Coreoidea</taxon>
        <taxon>Coreidae</taxon>
        <taxon>Coreinae</taxon>
        <taxon>Enoplops</taxon>
    </lineage>
</organism>
<evidence type="ECO:0000256" key="12">
    <source>
        <dbReference type="ARBA" id="ARBA00022692"/>
    </source>
</evidence>
<dbReference type="CDD" id="cd01663">
    <property type="entry name" value="Cyt_c_Oxidase_I"/>
    <property type="match status" value="1"/>
</dbReference>
<sequence length="511" mass="56784">MNKWLFSTNHKDIGTLYFIFGMWSGMVGSSMSWIIRIELGQPGSFIGDDQIYNVIVTAHAFIMIFFMVMPIMIGGFGNWLVPLMIGAPDMAFPRMNNMSFWLLPPSLTLLLSSSLVEKGAGTGWTVYPPLSSTLSHSGPSVDLAIFSLHLAGVSSILGAVNFISTIINMRPVGMTPERTPLFVWSVGITALLLLLSLPVLAGAITMLLTDRNFNTTFFDPTGGGDPILYQHLFWFFGHPEVYILILPGFGLISHIISQESGKIEAFGTLGMIYAMMAIGLLGFIVWAHHMFTVGMDVDTRAYFTSATMIIAVPTGIKIFSWLATLHGMNMTYTPTTLWALGFVFLFTIGGLTGVVLANSSIDIVLHDTYYVVAHFHYVLSMGAVFAIMASFIQWFPLFTGLTMKSKWLKIQFLTMFTGVNLTFFPQHFLGLSGMPRRYSDYPDCYTSWNIISSIGSTMSMISIIMFIMIIWESIISKRTVIFSHNMTSSIEWLQQTPPAEHSYAELPILTS</sequence>
<keyword evidence="19 24" id="KW-0408">Iron</keyword>
<dbReference type="InterPro" id="IPR000883">
    <property type="entry name" value="Cyt_C_Oxase_1"/>
</dbReference>
<evidence type="ECO:0000256" key="24">
    <source>
        <dbReference type="RuleBase" id="RU000369"/>
    </source>
</evidence>
<dbReference type="PRINTS" id="PR01165">
    <property type="entry name" value="CYCOXIDASEI"/>
</dbReference>
<name>A0A8T9ZXC8_9HEMI</name>
<dbReference type="AlphaFoldDB" id="A0A8T9ZXC8"/>
<evidence type="ECO:0000256" key="10">
    <source>
        <dbReference type="ARBA" id="ARBA00022617"/>
    </source>
</evidence>
<evidence type="ECO:0000256" key="22">
    <source>
        <dbReference type="ARBA" id="ARBA00023136"/>
    </source>
</evidence>
<feature type="transmembrane region" description="Helical" evidence="25">
    <location>
        <begin position="98"/>
        <end position="116"/>
    </location>
</feature>
<evidence type="ECO:0000256" key="14">
    <source>
        <dbReference type="ARBA" id="ARBA00022792"/>
    </source>
</evidence>
<dbReference type="InterPro" id="IPR036927">
    <property type="entry name" value="Cyt_c_oxase-like_su1_sf"/>
</dbReference>
<comment type="cofactor">
    <cofactor evidence="2">
        <name>heme</name>
        <dbReference type="ChEBI" id="CHEBI:30413"/>
    </cofactor>
</comment>
<keyword evidence="15" id="KW-0460">Magnesium</keyword>
<evidence type="ECO:0000256" key="19">
    <source>
        <dbReference type="ARBA" id="ARBA00023004"/>
    </source>
</evidence>
<dbReference type="GO" id="GO:0015990">
    <property type="term" value="P:electron transport coupled proton transport"/>
    <property type="evidence" value="ECO:0007669"/>
    <property type="project" value="TreeGrafter"/>
</dbReference>
<keyword evidence="11 24" id="KW-0679">Respiratory chain</keyword>
<evidence type="ECO:0000256" key="3">
    <source>
        <dbReference type="ARBA" id="ARBA00004448"/>
    </source>
</evidence>
<evidence type="ECO:0000259" key="26">
    <source>
        <dbReference type="PROSITE" id="PS50855"/>
    </source>
</evidence>
<keyword evidence="14 24" id="KW-0999">Mitochondrion inner membrane</keyword>
<evidence type="ECO:0000256" key="23">
    <source>
        <dbReference type="ARBA" id="ARBA00049512"/>
    </source>
</evidence>
<feature type="transmembrane region" description="Helical" evidence="25">
    <location>
        <begin position="55"/>
        <end position="77"/>
    </location>
</feature>
<comment type="similarity">
    <text evidence="5 24">Belongs to the heme-copper respiratory oxidase family.</text>
</comment>
<evidence type="ECO:0000256" key="6">
    <source>
        <dbReference type="ARBA" id="ARBA00011164"/>
    </source>
</evidence>
<dbReference type="GO" id="GO:0045277">
    <property type="term" value="C:respiratory chain complex IV"/>
    <property type="evidence" value="ECO:0007669"/>
    <property type="project" value="InterPro"/>
</dbReference>